<name>A0A4Z1FZL2_9HELO</name>
<dbReference type="AlphaFoldDB" id="A0A4Z1FZL2"/>
<gene>
    <name evidence="1" type="ORF">BPAE_0045g00080</name>
</gene>
<evidence type="ECO:0000313" key="2">
    <source>
        <dbReference type="Proteomes" id="UP000297910"/>
    </source>
</evidence>
<sequence>MLARNAATVEDKWLQWYHAPRHDAARDRLRNNDTVIRWSSNPQVGGTSVSSRKRDRAVTKTIWGEDNMMEDKTIAMLEDSGFIPSAISCSVASREYMAMDLFFEFVIEGKARQSYVWNLEKEV</sequence>
<proteinExistence type="predicted"/>
<protein>
    <submittedName>
        <fullName evidence="1">Uncharacterized protein</fullName>
    </submittedName>
</protein>
<organism evidence="1 2">
    <name type="scientific">Botrytis paeoniae</name>
    <dbReference type="NCBI Taxonomy" id="278948"/>
    <lineage>
        <taxon>Eukaryota</taxon>
        <taxon>Fungi</taxon>
        <taxon>Dikarya</taxon>
        <taxon>Ascomycota</taxon>
        <taxon>Pezizomycotina</taxon>
        <taxon>Leotiomycetes</taxon>
        <taxon>Helotiales</taxon>
        <taxon>Sclerotiniaceae</taxon>
        <taxon>Botrytis</taxon>
    </lineage>
</organism>
<evidence type="ECO:0000313" key="1">
    <source>
        <dbReference type="EMBL" id="TGO27211.1"/>
    </source>
</evidence>
<reference evidence="1 2" key="1">
    <citation type="submission" date="2017-12" db="EMBL/GenBank/DDBJ databases">
        <title>Comparative genomics of Botrytis spp.</title>
        <authorList>
            <person name="Valero-Jimenez C.A."/>
            <person name="Tapia P."/>
            <person name="Veloso J."/>
            <person name="Silva-Moreno E."/>
            <person name="Staats M."/>
            <person name="Valdes J.H."/>
            <person name="Van Kan J.A.L."/>
        </authorList>
    </citation>
    <scope>NUCLEOTIDE SEQUENCE [LARGE SCALE GENOMIC DNA]</scope>
    <source>
        <strain evidence="1 2">Bp0003</strain>
    </source>
</reference>
<dbReference type="Proteomes" id="UP000297910">
    <property type="component" value="Unassembled WGS sequence"/>
</dbReference>
<comment type="caution">
    <text evidence="1">The sequence shown here is derived from an EMBL/GenBank/DDBJ whole genome shotgun (WGS) entry which is preliminary data.</text>
</comment>
<accession>A0A4Z1FZL2</accession>
<keyword evidence="2" id="KW-1185">Reference proteome</keyword>
<dbReference type="EMBL" id="PQXI01000045">
    <property type="protein sequence ID" value="TGO27211.1"/>
    <property type="molecule type" value="Genomic_DNA"/>
</dbReference>